<dbReference type="PANTHER" id="PTHR30023">
    <property type="entry name" value="D-ALANYL-D-ALANINE CARBOXYPEPTIDASE"/>
    <property type="match status" value="1"/>
</dbReference>
<dbReference type="EMBL" id="JBBDGL010000001">
    <property type="protein sequence ID" value="MEJ1154509.1"/>
    <property type="molecule type" value="Genomic_DNA"/>
</dbReference>
<evidence type="ECO:0000256" key="3">
    <source>
        <dbReference type="SAM" id="SignalP"/>
    </source>
</evidence>
<dbReference type="NCBIfam" id="TIGR00666">
    <property type="entry name" value="PBP4"/>
    <property type="match status" value="1"/>
</dbReference>
<dbReference type="Pfam" id="PF02113">
    <property type="entry name" value="Peptidase_S13"/>
    <property type="match status" value="1"/>
</dbReference>
<keyword evidence="3" id="KW-0732">Signal</keyword>
<dbReference type="Gene3D" id="3.40.710.10">
    <property type="entry name" value="DD-peptidase/beta-lactamase superfamily"/>
    <property type="match status" value="1"/>
</dbReference>
<protein>
    <submittedName>
        <fullName evidence="4">D-alanyl-D-alanine carboxypeptidase/D-alanyl-D-alanine-endopeptidase</fullName>
        <ecNumber evidence="4">3.4.16.4</ecNumber>
    </submittedName>
</protein>
<evidence type="ECO:0000313" key="5">
    <source>
        <dbReference type="Proteomes" id="UP001368654"/>
    </source>
</evidence>
<name>A0ABU8LRL7_9MICO</name>
<dbReference type="GO" id="GO:0009002">
    <property type="term" value="F:serine-type D-Ala-D-Ala carboxypeptidase activity"/>
    <property type="evidence" value="ECO:0007669"/>
    <property type="project" value="UniProtKB-EC"/>
</dbReference>
<evidence type="ECO:0000256" key="2">
    <source>
        <dbReference type="ARBA" id="ARBA00022801"/>
    </source>
</evidence>
<keyword evidence="2 4" id="KW-0378">Hydrolase</keyword>
<dbReference type="Gene3D" id="3.50.80.20">
    <property type="entry name" value="D-Ala-D-Ala carboxypeptidase C, peptidase S13"/>
    <property type="match status" value="1"/>
</dbReference>
<accession>A0ABU8LRL7</accession>
<dbReference type="SUPFAM" id="SSF56601">
    <property type="entry name" value="beta-lactamase/transpeptidase-like"/>
    <property type="match status" value="1"/>
</dbReference>
<dbReference type="EC" id="3.4.16.4" evidence="4"/>
<dbReference type="PRINTS" id="PR00922">
    <property type="entry name" value="DADACBPTASE3"/>
</dbReference>
<evidence type="ECO:0000313" key="4">
    <source>
        <dbReference type="EMBL" id="MEJ1154509.1"/>
    </source>
</evidence>
<dbReference type="Proteomes" id="UP001368654">
    <property type="component" value="Unassembled WGS sequence"/>
</dbReference>
<dbReference type="InterPro" id="IPR000667">
    <property type="entry name" value="Peptidase_S13"/>
</dbReference>
<evidence type="ECO:0000256" key="1">
    <source>
        <dbReference type="ARBA" id="ARBA00006096"/>
    </source>
</evidence>
<proteinExistence type="inferred from homology"/>
<feature type="chain" id="PRO_5047142223" evidence="3">
    <location>
        <begin position="22"/>
        <end position="518"/>
    </location>
</feature>
<reference evidence="4 5" key="1">
    <citation type="submission" date="2024-02" db="EMBL/GenBank/DDBJ databases">
        <authorList>
            <person name="Saticioglu I.B."/>
        </authorList>
    </citation>
    <scope>NUCLEOTIDE SEQUENCE [LARGE SCALE GENOMIC DNA]</scope>
    <source>
        <strain evidence="4 5">Mu-86</strain>
    </source>
</reference>
<dbReference type="InterPro" id="IPR012338">
    <property type="entry name" value="Beta-lactam/transpept-like"/>
</dbReference>
<comment type="similarity">
    <text evidence="1">Belongs to the peptidase S13 family.</text>
</comment>
<feature type="signal peptide" evidence="3">
    <location>
        <begin position="1"/>
        <end position="21"/>
    </location>
</feature>
<keyword evidence="5" id="KW-1185">Reference proteome</keyword>
<gene>
    <name evidence="4" type="primary">dacB</name>
    <name evidence="4" type="ORF">WDU96_02715</name>
</gene>
<dbReference type="RefSeq" id="WP_337336945.1">
    <property type="nucleotide sequence ID" value="NZ_JBBDGL010000001.1"/>
</dbReference>
<keyword evidence="4" id="KW-0645">Protease</keyword>
<dbReference type="PROSITE" id="PS51257">
    <property type="entry name" value="PROKAR_LIPOPROTEIN"/>
    <property type="match status" value="1"/>
</dbReference>
<organism evidence="4 5">
    <name type="scientific">Microbacterium marmarense</name>
    <dbReference type="NCBI Taxonomy" id="3122051"/>
    <lineage>
        <taxon>Bacteria</taxon>
        <taxon>Bacillati</taxon>
        <taxon>Actinomycetota</taxon>
        <taxon>Actinomycetes</taxon>
        <taxon>Micrococcales</taxon>
        <taxon>Microbacteriaceae</taxon>
        <taxon>Microbacterium</taxon>
    </lineage>
</organism>
<comment type="caution">
    <text evidence="4">The sequence shown here is derived from an EMBL/GenBank/DDBJ whole genome shotgun (WGS) entry which is preliminary data.</text>
</comment>
<dbReference type="PANTHER" id="PTHR30023:SF0">
    <property type="entry name" value="PENICILLIN-SENSITIVE CARBOXYPEPTIDASE A"/>
    <property type="match status" value="1"/>
</dbReference>
<sequence length="518" mass="53321">MKRTAGVAAATGILLISGCAASPAETPQGSDLPDSILSIMEQPVYEEGVWGLSVVDVETGDVVLTLNPDEKFLTGSTAKILSVTAALEVLGADATFTTPVVAVGDVTEGTLHGDLVLRGSGDLTLGGRTMADGTIEVPIFDHYDANALPGLATLSSQDPLAGLNDLAQQVAAAGIDRVDGEVLVDDRLWDPVIVDDVPISPIVVNDNLVDLVLSPATAVGDAAMLEWLPQTAAYDVETSVTTGSADSGIDITITEDPEGTLVATGSVPLGAEPVMQTFQVEDPAIWTRTLFIEALERAGIEVAADAVTASAASLPETAVLDAATPIAEFTSPPFSETARLINKVSHNLGANQLPLLLAVDAGERTLEAGLTIELGVLEAAGVDAGDVDITDGQGLEGNRITPAAMTTYLRHLTTTSTFQTFYDSTPILGVDGSLATVLPEGDPAIGMAHAKTGTLVAEGTSSAFVLETKALAGFVETAAGRNLAFAVFVNDVPVDDISAIFQANNDLGAIASQLYQLY</sequence>
<keyword evidence="4" id="KW-0121">Carboxypeptidase</keyword>